<organism evidence="9 10">
    <name type="scientific">Podospora didyma</name>
    <dbReference type="NCBI Taxonomy" id="330526"/>
    <lineage>
        <taxon>Eukaryota</taxon>
        <taxon>Fungi</taxon>
        <taxon>Dikarya</taxon>
        <taxon>Ascomycota</taxon>
        <taxon>Pezizomycotina</taxon>
        <taxon>Sordariomycetes</taxon>
        <taxon>Sordariomycetidae</taxon>
        <taxon>Sordariales</taxon>
        <taxon>Podosporaceae</taxon>
        <taxon>Podospora</taxon>
    </lineage>
</organism>
<evidence type="ECO:0000256" key="7">
    <source>
        <dbReference type="ARBA" id="ARBA00023033"/>
    </source>
</evidence>
<evidence type="ECO:0000256" key="2">
    <source>
        <dbReference type="ARBA" id="ARBA00010617"/>
    </source>
</evidence>
<reference evidence="9" key="2">
    <citation type="submission" date="2023-06" db="EMBL/GenBank/DDBJ databases">
        <authorList>
            <consortium name="Lawrence Berkeley National Laboratory"/>
            <person name="Haridas S."/>
            <person name="Hensen N."/>
            <person name="Bonometti L."/>
            <person name="Westerberg I."/>
            <person name="Brannstrom I.O."/>
            <person name="Guillou S."/>
            <person name="Cros-Aarteil S."/>
            <person name="Calhoun S."/>
            <person name="Kuo A."/>
            <person name="Mondo S."/>
            <person name="Pangilinan J."/>
            <person name="Riley R."/>
            <person name="LaButti K."/>
            <person name="Andreopoulos B."/>
            <person name="Lipzen A."/>
            <person name="Chen C."/>
            <person name="Yanf M."/>
            <person name="Daum C."/>
            <person name="Ng V."/>
            <person name="Clum A."/>
            <person name="Steindorff A."/>
            <person name="Ohm R."/>
            <person name="Martin F."/>
            <person name="Silar P."/>
            <person name="Natvig D."/>
            <person name="Lalanne C."/>
            <person name="Gautier V."/>
            <person name="Ament-velasquez S.L."/>
            <person name="Kruys A."/>
            <person name="Hutchinson M.I."/>
            <person name="Powell A.J."/>
            <person name="Barry K."/>
            <person name="Miller A.N."/>
            <person name="Grigoriev I.V."/>
            <person name="Debuchy R."/>
            <person name="Gladieux P."/>
            <person name="Thoren M.H."/>
            <person name="Johannesson H."/>
        </authorList>
    </citation>
    <scope>NUCLEOTIDE SEQUENCE</scope>
    <source>
        <strain evidence="9">CBS 232.78</strain>
    </source>
</reference>
<dbReference type="InterPro" id="IPR002974">
    <property type="entry name" value="Cyt_P450_E_CYP52_ascomycetes"/>
</dbReference>
<reference evidence="9" key="1">
    <citation type="journal article" date="2023" name="Mol. Phylogenet. Evol.">
        <title>Genome-scale phylogeny and comparative genomics of the fungal order Sordariales.</title>
        <authorList>
            <person name="Hensen N."/>
            <person name="Bonometti L."/>
            <person name="Westerberg I."/>
            <person name="Brannstrom I.O."/>
            <person name="Guillou S."/>
            <person name="Cros-Aarteil S."/>
            <person name="Calhoun S."/>
            <person name="Haridas S."/>
            <person name="Kuo A."/>
            <person name="Mondo S."/>
            <person name="Pangilinan J."/>
            <person name="Riley R."/>
            <person name="LaButti K."/>
            <person name="Andreopoulos B."/>
            <person name="Lipzen A."/>
            <person name="Chen C."/>
            <person name="Yan M."/>
            <person name="Daum C."/>
            <person name="Ng V."/>
            <person name="Clum A."/>
            <person name="Steindorff A."/>
            <person name="Ohm R.A."/>
            <person name="Martin F."/>
            <person name="Silar P."/>
            <person name="Natvig D.O."/>
            <person name="Lalanne C."/>
            <person name="Gautier V."/>
            <person name="Ament-Velasquez S.L."/>
            <person name="Kruys A."/>
            <person name="Hutchinson M.I."/>
            <person name="Powell A.J."/>
            <person name="Barry K."/>
            <person name="Miller A.N."/>
            <person name="Grigoriev I.V."/>
            <person name="Debuchy R."/>
            <person name="Gladieux P."/>
            <person name="Hiltunen Thoren M."/>
            <person name="Johannesson H."/>
        </authorList>
    </citation>
    <scope>NUCLEOTIDE SEQUENCE</scope>
    <source>
        <strain evidence="9">CBS 232.78</strain>
    </source>
</reference>
<protein>
    <submittedName>
        <fullName evidence="9">N-alkane-inducible cytochrome P450</fullName>
    </submittedName>
</protein>
<dbReference type="PRINTS" id="PR00385">
    <property type="entry name" value="P450"/>
</dbReference>
<comment type="similarity">
    <text evidence="2 8">Belongs to the cytochrome P450 family.</text>
</comment>
<evidence type="ECO:0000313" key="10">
    <source>
        <dbReference type="Proteomes" id="UP001285441"/>
    </source>
</evidence>
<evidence type="ECO:0000256" key="8">
    <source>
        <dbReference type="RuleBase" id="RU000461"/>
    </source>
</evidence>
<dbReference type="InterPro" id="IPR001128">
    <property type="entry name" value="Cyt_P450"/>
</dbReference>
<dbReference type="GO" id="GO:0020037">
    <property type="term" value="F:heme binding"/>
    <property type="evidence" value="ECO:0007669"/>
    <property type="project" value="InterPro"/>
</dbReference>
<evidence type="ECO:0000256" key="5">
    <source>
        <dbReference type="ARBA" id="ARBA00023002"/>
    </source>
</evidence>
<dbReference type="SUPFAM" id="SSF48264">
    <property type="entry name" value="Cytochrome P450"/>
    <property type="match status" value="1"/>
</dbReference>
<dbReference type="AlphaFoldDB" id="A0AAE0NQD3"/>
<comment type="caution">
    <text evidence="9">The sequence shown here is derived from an EMBL/GenBank/DDBJ whole genome shotgun (WGS) entry which is preliminary data.</text>
</comment>
<dbReference type="Pfam" id="PF00067">
    <property type="entry name" value="p450"/>
    <property type="match status" value="1"/>
</dbReference>
<dbReference type="InterPro" id="IPR036396">
    <property type="entry name" value="Cyt_P450_sf"/>
</dbReference>
<keyword evidence="5 8" id="KW-0560">Oxidoreductase</keyword>
<dbReference type="PRINTS" id="PR01239">
    <property type="entry name" value="EP450IICYP52"/>
</dbReference>
<dbReference type="EMBL" id="JAULSW010000004">
    <property type="protein sequence ID" value="KAK3385715.1"/>
    <property type="molecule type" value="Genomic_DNA"/>
</dbReference>
<evidence type="ECO:0000313" key="9">
    <source>
        <dbReference type="EMBL" id="KAK3385715.1"/>
    </source>
</evidence>
<gene>
    <name evidence="9" type="ORF">B0H63DRAFT_393740</name>
</gene>
<dbReference type="GO" id="GO:0005506">
    <property type="term" value="F:iron ion binding"/>
    <property type="evidence" value="ECO:0007669"/>
    <property type="project" value="InterPro"/>
</dbReference>
<dbReference type="CDD" id="cd11063">
    <property type="entry name" value="CYP52"/>
    <property type="match status" value="1"/>
</dbReference>
<sequence>MRRQNGCLPPKRLPQLDPLMGTDVVLQNLGAARKFGFLDLLKSRHDTHGLTFTTNTYLRTTINTCDPVLIQNVLSFQFHDFGMGPLRRRSASPLLGRGIFTTDDEVWQHQRALIRPSFVRAQVTDFTIFGHHIDQLIALIARRNYTVDLQQLFFRMVLDSNSEYMFGESVGLMSETASESATTFHHALDYAQQGTILRLRLGNLMFAHRDKKFRDSCRTVHAYAERFVDQALEYRRAQAMLPDEKKDGNDGTRPKYVFLNELAKDTDDPILLRDQIVNMLLAARDTTAGLLSFTFFMLARRSDVWAKLRADVLQHYCEPLTYDAVMEMTYLRYVLQETLRMFPPIATNSRMANKDTVLPVGGGPDGKSPLLVAKHNVVTYSTFVMHRRKEFFGPDADEFRPERWETLRPGWEYLPFNGGPRICPGQKFALTESSYTIARLLHAFSGIENLDPTEWREQLTLSLTLNNGVQCRLTPAA</sequence>
<proteinExistence type="inferred from homology"/>
<name>A0AAE0NQD3_9PEZI</name>
<evidence type="ECO:0000256" key="1">
    <source>
        <dbReference type="ARBA" id="ARBA00001971"/>
    </source>
</evidence>
<evidence type="ECO:0000256" key="3">
    <source>
        <dbReference type="ARBA" id="ARBA00022617"/>
    </source>
</evidence>
<dbReference type="GO" id="GO:0016712">
    <property type="term" value="F:oxidoreductase activity, acting on paired donors, with incorporation or reduction of molecular oxygen, reduced flavin or flavoprotein as one donor, and incorporation of one atom of oxygen"/>
    <property type="evidence" value="ECO:0007669"/>
    <property type="project" value="InterPro"/>
</dbReference>
<keyword evidence="4 8" id="KW-0479">Metal-binding</keyword>
<keyword evidence="7 8" id="KW-0503">Monooxygenase</keyword>
<evidence type="ECO:0000256" key="4">
    <source>
        <dbReference type="ARBA" id="ARBA00022723"/>
    </source>
</evidence>
<dbReference type="PANTHER" id="PTHR24287:SF1">
    <property type="entry name" value="P450, PUTATIVE (EUROFUNG)-RELATED"/>
    <property type="match status" value="1"/>
</dbReference>
<dbReference type="PANTHER" id="PTHR24287">
    <property type="entry name" value="P450, PUTATIVE (EUROFUNG)-RELATED"/>
    <property type="match status" value="1"/>
</dbReference>
<keyword evidence="10" id="KW-1185">Reference proteome</keyword>
<dbReference type="Gene3D" id="1.10.630.10">
    <property type="entry name" value="Cytochrome P450"/>
    <property type="match status" value="1"/>
</dbReference>
<evidence type="ECO:0000256" key="6">
    <source>
        <dbReference type="ARBA" id="ARBA00023004"/>
    </source>
</evidence>
<keyword evidence="3 8" id="KW-0349">Heme</keyword>
<dbReference type="PROSITE" id="PS00086">
    <property type="entry name" value="CYTOCHROME_P450"/>
    <property type="match status" value="1"/>
</dbReference>
<dbReference type="InterPro" id="IPR017972">
    <property type="entry name" value="Cyt_P450_CS"/>
</dbReference>
<dbReference type="InterPro" id="IPR047146">
    <property type="entry name" value="Cyt_P450_E_CYP52_fungi"/>
</dbReference>
<dbReference type="Proteomes" id="UP001285441">
    <property type="component" value="Unassembled WGS sequence"/>
</dbReference>
<accession>A0AAE0NQD3</accession>
<keyword evidence="6 8" id="KW-0408">Iron</keyword>
<comment type="cofactor">
    <cofactor evidence="1">
        <name>heme</name>
        <dbReference type="ChEBI" id="CHEBI:30413"/>
    </cofactor>
</comment>